<feature type="compositionally biased region" description="Polar residues" evidence="2">
    <location>
        <begin position="39"/>
        <end position="49"/>
    </location>
</feature>
<evidence type="ECO:0000259" key="4">
    <source>
        <dbReference type="Pfam" id="PF16729"/>
    </source>
</evidence>
<feature type="region of interest" description="Disordered" evidence="2">
    <location>
        <begin position="126"/>
        <end position="146"/>
    </location>
</feature>
<feature type="domain" description="DUF5067" evidence="4">
    <location>
        <begin position="41"/>
        <end position="175"/>
    </location>
</feature>
<feature type="region of interest" description="Disordered" evidence="2">
    <location>
        <begin position="23"/>
        <end position="49"/>
    </location>
</feature>
<gene>
    <name evidence="5" type="ORF">IAA89_00050</name>
</gene>
<evidence type="ECO:0000313" key="5">
    <source>
        <dbReference type="EMBL" id="MBO8440834.1"/>
    </source>
</evidence>
<evidence type="ECO:0000313" key="6">
    <source>
        <dbReference type="Proteomes" id="UP000823614"/>
    </source>
</evidence>
<dbReference type="InterPro" id="IPR031989">
    <property type="entry name" value="DUF5067"/>
</dbReference>
<comment type="caution">
    <text evidence="5">The sequence shown here is derived from an EMBL/GenBank/DDBJ whole genome shotgun (WGS) entry which is preliminary data.</text>
</comment>
<protein>
    <submittedName>
        <fullName evidence="5">DUF5067 domain-containing protein</fullName>
    </submittedName>
</protein>
<reference evidence="5" key="1">
    <citation type="submission" date="2020-10" db="EMBL/GenBank/DDBJ databases">
        <authorList>
            <person name="Gilroy R."/>
        </authorList>
    </citation>
    <scope>NUCLEOTIDE SEQUENCE</scope>
    <source>
        <strain evidence="5">C6-149</strain>
    </source>
</reference>
<feature type="chain" id="PRO_5038543556" evidence="3">
    <location>
        <begin position="19"/>
        <end position="189"/>
    </location>
</feature>
<accession>A0A9D9H7V4</accession>
<sequence length="189" mass="20430">MKKLVTLGAAGLVALTLAGCGSETKTNTNSNEKAEKTVKGTTDSTSDNTFKDNTFTMAKEKVSYKITNVKTFPSAGDQNKKTIVLECDITNNGNEPADLAAKANPYTYVHASQKTNNAEKELQPGTIAIDDNGNNPEQAREDTMNSSKVLPHKTVQGMIAFDTVDDSPVTVTFENQIFKNIGSKTYKIQ</sequence>
<keyword evidence="1 3" id="KW-0732">Signal</keyword>
<reference evidence="5" key="2">
    <citation type="journal article" date="2021" name="PeerJ">
        <title>Extensive microbial diversity within the chicken gut microbiome revealed by metagenomics and culture.</title>
        <authorList>
            <person name="Gilroy R."/>
            <person name="Ravi A."/>
            <person name="Getino M."/>
            <person name="Pursley I."/>
            <person name="Horton D.L."/>
            <person name="Alikhan N.F."/>
            <person name="Baker D."/>
            <person name="Gharbi K."/>
            <person name="Hall N."/>
            <person name="Watson M."/>
            <person name="Adriaenssens E.M."/>
            <person name="Foster-Nyarko E."/>
            <person name="Jarju S."/>
            <person name="Secka A."/>
            <person name="Antonio M."/>
            <person name="Oren A."/>
            <person name="Chaudhuri R.R."/>
            <person name="La Ragione R."/>
            <person name="Hildebrand F."/>
            <person name="Pallen M.J."/>
        </authorList>
    </citation>
    <scope>NUCLEOTIDE SEQUENCE</scope>
    <source>
        <strain evidence="5">C6-149</strain>
    </source>
</reference>
<organism evidence="5 6">
    <name type="scientific">Candidatus Gallilactobacillus intestinavium</name>
    <dbReference type="NCBI Taxonomy" id="2840838"/>
    <lineage>
        <taxon>Bacteria</taxon>
        <taxon>Bacillati</taxon>
        <taxon>Bacillota</taxon>
        <taxon>Bacilli</taxon>
        <taxon>Lactobacillales</taxon>
        <taxon>Lactobacillaceae</taxon>
        <taxon>Lactobacillaceae incertae sedis</taxon>
        <taxon>Candidatus Gallilactobacillus</taxon>
    </lineage>
</organism>
<evidence type="ECO:0000256" key="1">
    <source>
        <dbReference type="ARBA" id="ARBA00022729"/>
    </source>
</evidence>
<dbReference type="AlphaFoldDB" id="A0A9D9H7V4"/>
<feature type="signal peptide" evidence="3">
    <location>
        <begin position="1"/>
        <end position="18"/>
    </location>
</feature>
<evidence type="ECO:0000256" key="3">
    <source>
        <dbReference type="SAM" id="SignalP"/>
    </source>
</evidence>
<dbReference type="Proteomes" id="UP000823614">
    <property type="component" value="Unassembled WGS sequence"/>
</dbReference>
<name>A0A9D9H7V4_9LACO</name>
<dbReference type="InterPro" id="IPR029050">
    <property type="entry name" value="Immunoprotect_excell_Ig-like"/>
</dbReference>
<dbReference type="EMBL" id="JADIMP010000003">
    <property type="protein sequence ID" value="MBO8440834.1"/>
    <property type="molecule type" value="Genomic_DNA"/>
</dbReference>
<dbReference type="Gene3D" id="2.60.40.1240">
    <property type="match status" value="1"/>
</dbReference>
<proteinExistence type="predicted"/>
<dbReference type="Pfam" id="PF16729">
    <property type="entry name" value="DUF5067"/>
    <property type="match status" value="1"/>
</dbReference>
<dbReference type="PROSITE" id="PS51257">
    <property type="entry name" value="PROKAR_LIPOPROTEIN"/>
    <property type="match status" value="1"/>
</dbReference>
<evidence type="ECO:0000256" key="2">
    <source>
        <dbReference type="SAM" id="MobiDB-lite"/>
    </source>
</evidence>